<feature type="transmembrane region" description="Helical" evidence="6">
    <location>
        <begin position="81"/>
        <end position="103"/>
    </location>
</feature>
<dbReference type="PANTHER" id="PTHR10783">
    <property type="entry name" value="XENOTROPIC AND POLYTROPIC RETROVIRUS RECEPTOR 1-RELATED"/>
    <property type="match status" value="1"/>
</dbReference>
<reference evidence="8" key="1">
    <citation type="submission" date="2021-02" db="EMBL/GenBank/DDBJ databases">
        <title>Psilocybe cubensis genome.</title>
        <authorList>
            <person name="Mckernan K.J."/>
            <person name="Crawford S."/>
            <person name="Trippe A."/>
            <person name="Kane L.T."/>
            <person name="Mclaughlin S."/>
        </authorList>
    </citation>
    <scope>NUCLEOTIDE SEQUENCE [LARGE SCALE GENOMIC DNA]</scope>
    <source>
        <strain evidence="8">MGC-MH-2018</strain>
    </source>
</reference>
<evidence type="ECO:0000256" key="1">
    <source>
        <dbReference type="ARBA" id="ARBA00004141"/>
    </source>
</evidence>
<comment type="subcellular location">
    <subcellularLocation>
        <location evidence="1">Membrane</location>
        <topology evidence="1">Multi-pass membrane protein</topology>
    </subcellularLocation>
</comment>
<keyword evidence="4 6" id="KW-0472">Membrane</keyword>
<protein>
    <recommendedName>
        <fullName evidence="7">EXS domain-containing protein</fullName>
    </recommendedName>
</protein>
<dbReference type="GO" id="GO:0005737">
    <property type="term" value="C:cytoplasm"/>
    <property type="evidence" value="ECO:0007669"/>
    <property type="project" value="TreeGrafter"/>
</dbReference>
<evidence type="ECO:0000256" key="5">
    <source>
        <dbReference type="SAM" id="MobiDB-lite"/>
    </source>
</evidence>
<name>A0A8H8CP21_PSICU</name>
<dbReference type="AlphaFoldDB" id="A0A8H8CP21"/>
<dbReference type="GO" id="GO:0016020">
    <property type="term" value="C:membrane"/>
    <property type="evidence" value="ECO:0007669"/>
    <property type="project" value="UniProtKB-SubCell"/>
</dbReference>
<evidence type="ECO:0000313" key="8">
    <source>
        <dbReference type="EMBL" id="KAG5172521.1"/>
    </source>
</evidence>
<dbReference type="InterPro" id="IPR004342">
    <property type="entry name" value="EXS_C"/>
</dbReference>
<feature type="transmembrane region" description="Helical" evidence="6">
    <location>
        <begin position="385"/>
        <end position="403"/>
    </location>
</feature>
<feature type="compositionally biased region" description="Basic and acidic residues" evidence="5">
    <location>
        <begin position="351"/>
        <end position="362"/>
    </location>
</feature>
<evidence type="ECO:0000256" key="6">
    <source>
        <dbReference type="SAM" id="Phobius"/>
    </source>
</evidence>
<comment type="caution">
    <text evidence="8">The sequence shown here is derived from an EMBL/GenBank/DDBJ whole genome shotgun (WGS) entry which is preliminary data.</text>
</comment>
<keyword evidence="2 6" id="KW-0812">Transmembrane</keyword>
<gene>
    <name evidence="8" type="ORF">JR316_002023</name>
</gene>
<dbReference type="Pfam" id="PF03124">
    <property type="entry name" value="EXS"/>
    <property type="match status" value="1"/>
</dbReference>
<evidence type="ECO:0000256" key="2">
    <source>
        <dbReference type="ARBA" id="ARBA00022692"/>
    </source>
</evidence>
<keyword evidence="3 6" id="KW-1133">Transmembrane helix</keyword>
<organism evidence="8">
    <name type="scientific">Psilocybe cubensis</name>
    <name type="common">Psychedelic mushroom</name>
    <name type="synonym">Stropharia cubensis</name>
    <dbReference type="NCBI Taxonomy" id="181762"/>
    <lineage>
        <taxon>Eukaryota</taxon>
        <taxon>Fungi</taxon>
        <taxon>Dikarya</taxon>
        <taxon>Basidiomycota</taxon>
        <taxon>Agaricomycotina</taxon>
        <taxon>Agaricomycetes</taxon>
        <taxon>Agaricomycetidae</taxon>
        <taxon>Agaricales</taxon>
        <taxon>Agaricineae</taxon>
        <taxon>Strophariaceae</taxon>
        <taxon>Psilocybe</taxon>
    </lineage>
</organism>
<feature type="transmembrane region" description="Helical" evidence="6">
    <location>
        <begin position="20"/>
        <end position="42"/>
    </location>
</feature>
<dbReference type="OrthoDB" id="2159384at2759"/>
<sequence length="477" mass="54967">MPSNDNEIQYHLSFPLPYRALLLIGLGIFGWASNLHGLDILGVDAVSAMDLRTDTYSSNSVMPVHHSTSFRHTKAAILYHSVYRIFFSYATACFFSWTIYRFVTQGDPLRVDAYGYIPGITAIALLLILLCPYNIMFLHERAKFTMAIRRCLFPAGSGAIYFSDVIFADIGTSFARVFGDIWLSLWMLKPGNSILVPPVEDYWSRWFFPLVMSFPFFLRFRQCLIEYNLPSNDSRKPLYNALKYATSFPVIFLSAAQRTLSTDMSKESENKISGGSWQGPHPLFRLWLLAAAVNSLYSFWWDVTNDWGLDLLKIERTKAVDRHIPRPLILPRLHSGTPLVNSRTSLDSQSSEDHPPVRIELSDPPKYRHRQSCFGLRTILFYPRAIYPVLIFVNLLLRMIWSVKLSTHMQSSRDGSVAFFWLEVAELVRRWLWVFVRVEWELIKKTHDKVPTSLSDERSGDEGEYEMIPNTPDVMGR</sequence>
<dbReference type="PANTHER" id="PTHR10783:SF46">
    <property type="entry name" value="PROTEIN ERD1 HOMOLOG 2"/>
    <property type="match status" value="1"/>
</dbReference>
<feature type="region of interest" description="Disordered" evidence="5">
    <location>
        <begin position="451"/>
        <end position="477"/>
    </location>
</feature>
<feature type="domain" description="EXS" evidence="7">
    <location>
        <begin position="199"/>
        <end position="469"/>
    </location>
</feature>
<accession>A0A8H8CP21</accession>
<evidence type="ECO:0000256" key="3">
    <source>
        <dbReference type="ARBA" id="ARBA00022989"/>
    </source>
</evidence>
<feature type="transmembrane region" description="Helical" evidence="6">
    <location>
        <begin position="115"/>
        <end position="138"/>
    </location>
</feature>
<feature type="region of interest" description="Disordered" evidence="5">
    <location>
        <begin position="341"/>
        <end position="362"/>
    </location>
</feature>
<evidence type="ECO:0000256" key="4">
    <source>
        <dbReference type="ARBA" id="ARBA00023136"/>
    </source>
</evidence>
<dbReference type="EMBL" id="JAFIQS010000002">
    <property type="protein sequence ID" value="KAG5172521.1"/>
    <property type="molecule type" value="Genomic_DNA"/>
</dbReference>
<feature type="compositionally biased region" description="Basic and acidic residues" evidence="5">
    <location>
        <begin position="451"/>
        <end position="461"/>
    </location>
</feature>
<proteinExistence type="predicted"/>
<dbReference type="PROSITE" id="PS51380">
    <property type="entry name" value="EXS"/>
    <property type="match status" value="1"/>
</dbReference>
<evidence type="ECO:0000259" key="7">
    <source>
        <dbReference type="PROSITE" id="PS51380"/>
    </source>
</evidence>